<organism evidence="1">
    <name type="scientific">Haptolina ericina</name>
    <dbReference type="NCBI Taxonomy" id="156174"/>
    <lineage>
        <taxon>Eukaryota</taxon>
        <taxon>Haptista</taxon>
        <taxon>Haptophyta</taxon>
        <taxon>Prymnesiophyceae</taxon>
        <taxon>Prymnesiales</taxon>
        <taxon>Prymnesiaceae</taxon>
        <taxon>Haptolina</taxon>
    </lineage>
</organism>
<gene>
    <name evidence="1" type="ORF">HERI1096_LOCUS34826</name>
</gene>
<accession>A0A7S3FEL8</accession>
<evidence type="ECO:0000313" key="1">
    <source>
        <dbReference type="EMBL" id="CAE0143418.1"/>
    </source>
</evidence>
<proteinExistence type="predicted"/>
<dbReference type="AlphaFoldDB" id="A0A7S3FEL8"/>
<dbReference type="EMBL" id="HBHX01062986">
    <property type="protein sequence ID" value="CAE0143418.1"/>
    <property type="molecule type" value="Transcribed_RNA"/>
</dbReference>
<reference evidence="1" key="1">
    <citation type="submission" date="2021-01" db="EMBL/GenBank/DDBJ databases">
        <authorList>
            <person name="Corre E."/>
            <person name="Pelletier E."/>
            <person name="Niang G."/>
            <person name="Scheremetjew M."/>
            <person name="Finn R."/>
            <person name="Kale V."/>
            <person name="Holt S."/>
            <person name="Cochrane G."/>
            <person name="Meng A."/>
            <person name="Brown T."/>
            <person name="Cohen L."/>
        </authorList>
    </citation>
    <scope>NUCLEOTIDE SEQUENCE</scope>
    <source>
        <strain evidence="1">CCMP281</strain>
    </source>
</reference>
<sequence length="241" mass="27103">MAEPEHMSSPGGTVYTLKKGTGKLGYEGVFEPHKGKGFHAKLRLDPNSKDQTTLPGAACQTPEEAALRLARFVAKPFPIFKKERAARGEGERSKKKKQKVETYLDENEDELLAYPAWVVSDDAGSLWKNGVVPPPAIQLSPVAAAEVLRLRKWATATVEQMQPQMPAVCPRPGQSQLLSSPGRQFRCVSRLKWCVRCIWGRRRCLILQCLLKCKRSRQQGNVQRRPLRCSERCDRVRVRGP</sequence>
<protein>
    <submittedName>
        <fullName evidence="1">Uncharacterized protein</fullName>
    </submittedName>
</protein>
<name>A0A7S3FEL8_9EUKA</name>